<comment type="caution">
    <text evidence="1">The sequence shown here is derived from an EMBL/GenBank/DDBJ whole genome shotgun (WGS) entry which is preliminary data.</text>
</comment>
<evidence type="ECO:0000313" key="2">
    <source>
        <dbReference type="Proteomes" id="UP000323105"/>
    </source>
</evidence>
<dbReference type="EMBL" id="BKBW01000004">
    <property type="protein sequence ID" value="GEQ75304.1"/>
    <property type="molecule type" value="Genomic_DNA"/>
</dbReference>
<proteinExistence type="predicted"/>
<gene>
    <name evidence="1" type="ORF">CTTA_2309</name>
</gene>
<name>A0A5A7MEJ5_COMTE</name>
<accession>A0A5A7MEJ5</accession>
<reference evidence="1 2" key="1">
    <citation type="journal article" date="2019" name="Microbiol. Resour. Announc.">
        <title>Draft Genome Sequence of Comamonas testosteroni TA441, a Bacterium That Has a Cryptic Phenol Degradation Gene Cluster.</title>
        <authorList>
            <person name="Arai H."/>
            <person name="Ishii M."/>
        </authorList>
    </citation>
    <scope>NUCLEOTIDE SEQUENCE [LARGE SCALE GENOMIC DNA]</scope>
    <source>
        <strain evidence="1 2">TA441</strain>
    </source>
</reference>
<dbReference type="Proteomes" id="UP000323105">
    <property type="component" value="Unassembled WGS sequence"/>
</dbReference>
<dbReference type="AlphaFoldDB" id="A0A5A7MEJ5"/>
<protein>
    <submittedName>
        <fullName evidence="1">Uncharacterized protein</fullName>
    </submittedName>
</protein>
<organism evidence="1 2">
    <name type="scientific">Comamonas testosteroni</name>
    <name type="common">Pseudomonas testosteroni</name>
    <dbReference type="NCBI Taxonomy" id="285"/>
    <lineage>
        <taxon>Bacteria</taxon>
        <taxon>Pseudomonadati</taxon>
        <taxon>Pseudomonadota</taxon>
        <taxon>Betaproteobacteria</taxon>
        <taxon>Burkholderiales</taxon>
        <taxon>Comamonadaceae</taxon>
        <taxon>Comamonas</taxon>
    </lineage>
</organism>
<sequence length="74" mass="8024">MLVLTERMALSTDGDQLILLKRLDVKAASGGVLGKYADIRHAINNRSNDVATKLLFNFHTDGWVLAQKSGKAVG</sequence>
<evidence type="ECO:0000313" key="1">
    <source>
        <dbReference type="EMBL" id="GEQ75304.1"/>
    </source>
</evidence>